<dbReference type="EMBL" id="BTGU01005239">
    <property type="protein sequence ID" value="GMN21086.1"/>
    <property type="molecule type" value="Genomic_DNA"/>
</dbReference>
<sequence>MVNQANESSQGSNGVIGNGPHPVPWEFKINMTRNEVDVHFITMPERVLDETLFLTNLSQVNVQRLHINQMVCVTLRSLDRFEFYDMNLKPLLGTRAPWCSFHGSILSLTNLLESNSFRIFGSKAVQD</sequence>
<gene>
    <name evidence="1" type="ORF">TIFTF001_047222</name>
</gene>
<reference evidence="1" key="1">
    <citation type="submission" date="2023-07" db="EMBL/GenBank/DDBJ databases">
        <title>draft genome sequence of fig (Ficus carica).</title>
        <authorList>
            <person name="Takahashi T."/>
            <person name="Nishimura K."/>
        </authorList>
    </citation>
    <scope>NUCLEOTIDE SEQUENCE</scope>
</reference>
<keyword evidence="2" id="KW-1185">Reference proteome</keyword>
<evidence type="ECO:0000313" key="1">
    <source>
        <dbReference type="EMBL" id="GMN21086.1"/>
    </source>
</evidence>
<comment type="caution">
    <text evidence="1">The sequence shown here is derived from an EMBL/GenBank/DDBJ whole genome shotgun (WGS) entry which is preliminary data.</text>
</comment>
<dbReference type="Proteomes" id="UP001187192">
    <property type="component" value="Unassembled WGS sequence"/>
</dbReference>
<evidence type="ECO:0000313" key="2">
    <source>
        <dbReference type="Proteomes" id="UP001187192"/>
    </source>
</evidence>
<name>A0AA88CLE3_FICCA</name>
<organism evidence="1 2">
    <name type="scientific">Ficus carica</name>
    <name type="common">Common fig</name>
    <dbReference type="NCBI Taxonomy" id="3494"/>
    <lineage>
        <taxon>Eukaryota</taxon>
        <taxon>Viridiplantae</taxon>
        <taxon>Streptophyta</taxon>
        <taxon>Embryophyta</taxon>
        <taxon>Tracheophyta</taxon>
        <taxon>Spermatophyta</taxon>
        <taxon>Magnoliopsida</taxon>
        <taxon>eudicotyledons</taxon>
        <taxon>Gunneridae</taxon>
        <taxon>Pentapetalae</taxon>
        <taxon>rosids</taxon>
        <taxon>fabids</taxon>
        <taxon>Rosales</taxon>
        <taxon>Moraceae</taxon>
        <taxon>Ficeae</taxon>
        <taxon>Ficus</taxon>
    </lineage>
</organism>
<proteinExistence type="predicted"/>
<accession>A0AA88CLE3</accession>
<protein>
    <submittedName>
        <fullName evidence="1">Uncharacterized protein</fullName>
    </submittedName>
</protein>
<dbReference type="Gramene" id="FCD_00027139-RA">
    <property type="protein sequence ID" value="FCD_00027139-RA:cds"/>
    <property type="gene ID" value="FCD_00027139"/>
</dbReference>
<dbReference type="AlphaFoldDB" id="A0AA88CLE3"/>